<dbReference type="GO" id="GO:0016740">
    <property type="term" value="F:transferase activity"/>
    <property type="evidence" value="ECO:0007669"/>
    <property type="project" value="UniProtKB-KW"/>
</dbReference>
<feature type="transmembrane region" description="Helical" evidence="5">
    <location>
        <begin position="100"/>
        <end position="116"/>
    </location>
</feature>
<feature type="transmembrane region" description="Helical" evidence="5">
    <location>
        <begin position="166"/>
        <end position="188"/>
    </location>
</feature>
<evidence type="ECO:0000256" key="1">
    <source>
        <dbReference type="ARBA" id="ARBA00022475"/>
    </source>
</evidence>
<dbReference type="PANTHER" id="PTHR36917">
    <property type="entry name" value="INTRACELLULAR SEPTATION PROTEIN A-RELATED"/>
    <property type="match status" value="1"/>
</dbReference>
<feature type="transmembrane region" description="Helical" evidence="5">
    <location>
        <begin position="137"/>
        <end position="160"/>
    </location>
</feature>
<dbReference type="GO" id="GO:0005886">
    <property type="term" value="C:plasma membrane"/>
    <property type="evidence" value="ECO:0007669"/>
    <property type="project" value="UniProtKB-SubCell"/>
</dbReference>
<dbReference type="EMBL" id="CP001751">
    <property type="protein sequence ID" value="ADE39331.1"/>
    <property type="molecule type" value="Genomic_DNA"/>
</dbReference>
<evidence type="ECO:0000256" key="2">
    <source>
        <dbReference type="ARBA" id="ARBA00022692"/>
    </source>
</evidence>
<dbReference type="PANTHER" id="PTHR36917:SF1">
    <property type="entry name" value="INNER MEMBRANE-SPANNING PROTEIN YCIB"/>
    <property type="match status" value="1"/>
</dbReference>
<feature type="transmembrane region" description="Helical" evidence="5">
    <location>
        <begin position="70"/>
        <end position="88"/>
    </location>
</feature>
<evidence type="ECO:0000313" key="6">
    <source>
        <dbReference type="EMBL" id="ADE39331.1"/>
    </source>
</evidence>
<dbReference type="RefSeq" id="WP_013045960.1">
    <property type="nucleotide sequence ID" value="NC_014010.1"/>
</dbReference>
<keyword evidence="7" id="KW-1185">Reference proteome</keyword>
<organism evidence="6 7">
    <name type="scientific">Puniceispirillum marinum (strain IMCC1322)</name>
    <dbReference type="NCBI Taxonomy" id="488538"/>
    <lineage>
        <taxon>Bacteria</taxon>
        <taxon>Pseudomonadati</taxon>
        <taxon>Pseudomonadota</taxon>
        <taxon>Alphaproteobacteria</taxon>
        <taxon>Candidatus Puniceispirillales</taxon>
        <taxon>Candidatus Puniceispirillaceae</taxon>
        <taxon>Candidatus Puniceispirillum</taxon>
    </lineage>
</organism>
<dbReference type="Pfam" id="PF04279">
    <property type="entry name" value="IspA"/>
    <property type="match status" value="1"/>
</dbReference>
<dbReference type="HAMAP" id="MF_00189">
    <property type="entry name" value="YciB"/>
    <property type="match status" value="1"/>
</dbReference>
<accession>D5BST4</accession>
<dbReference type="HOGENOM" id="CLU_089554_1_1_5"/>
<evidence type="ECO:0000256" key="5">
    <source>
        <dbReference type="HAMAP-Rule" id="MF_00189"/>
    </source>
</evidence>
<gene>
    <name evidence="5" type="primary">yciB</name>
    <name evidence="6" type="ordered locus">SAR116_1088</name>
</gene>
<protein>
    <recommendedName>
        <fullName evidence="5">Inner membrane-spanning protein YciB</fullName>
    </recommendedName>
</protein>
<keyword evidence="4 5" id="KW-0472">Membrane</keyword>
<dbReference type="InterPro" id="IPR006008">
    <property type="entry name" value="YciB"/>
</dbReference>
<dbReference type="STRING" id="488538.SAR116_1088"/>
<reference evidence="6 7" key="1">
    <citation type="journal article" date="2010" name="J. Bacteriol.">
        <title>Complete genome sequence of "Candidatus Puniceispirillum marinum" IMCC1322, a representative of the SAR116 clade in the Alphaproteobacteria.</title>
        <authorList>
            <person name="Oh H.M."/>
            <person name="Kwon K.K."/>
            <person name="Kang I."/>
            <person name="Kang S.G."/>
            <person name="Lee J.H."/>
            <person name="Kim S.J."/>
            <person name="Cho J.C."/>
        </authorList>
    </citation>
    <scope>NUCLEOTIDE SEQUENCE [LARGE SCALE GENOMIC DNA]</scope>
    <source>
        <strain evidence="6 7">IMCC1322</strain>
    </source>
</reference>
<keyword evidence="6" id="KW-0808">Transferase</keyword>
<comment type="subcellular location">
    <subcellularLocation>
        <location evidence="5">Cell inner membrane</location>
        <topology evidence="5">Multi-pass membrane protein</topology>
    </subcellularLocation>
</comment>
<keyword evidence="2 5" id="KW-0812">Transmembrane</keyword>
<evidence type="ECO:0000256" key="4">
    <source>
        <dbReference type="ARBA" id="ARBA00023136"/>
    </source>
</evidence>
<evidence type="ECO:0000313" key="7">
    <source>
        <dbReference type="Proteomes" id="UP000007460"/>
    </source>
</evidence>
<dbReference type="eggNOG" id="COG2917">
    <property type="taxonomic scope" value="Bacteria"/>
</dbReference>
<feature type="transmembrane region" description="Helical" evidence="5">
    <location>
        <begin position="44"/>
        <end position="63"/>
    </location>
</feature>
<sequence length="195" mass="21755">MTEPKLSTDSHDEKPAHSGRRFMLDMGPLLLFFGANYLYHDLMFSIKVLVGATLVALAISWRLERRIPMMAAFGCLALVFFGGLSLYFDNELFIKIKPTVVTFLLAAAIAGGRLMGRNPLAAIMGGQMKLTDKGWGLITWLWALMFLTTGLANEIAWRVLSTDDWITFKVFGITGISLIFVIISVPLLQKHQIED</sequence>
<name>D5BST4_PUNMI</name>
<keyword evidence="5" id="KW-0997">Cell inner membrane</keyword>
<dbReference type="AlphaFoldDB" id="D5BST4"/>
<evidence type="ECO:0000256" key="3">
    <source>
        <dbReference type="ARBA" id="ARBA00022989"/>
    </source>
</evidence>
<comment type="function">
    <text evidence="5">Plays a role in cell envelope biogenesis, maintenance of cell envelope integrity and membrane homeostasis.</text>
</comment>
<proteinExistence type="inferred from homology"/>
<comment type="similarity">
    <text evidence="5">Belongs to the YciB family.</text>
</comment>
<dbReference type="KEGG" id="apb:SAR116_1088"/>
<dbReference type="Proteomes" id="UP000007460">
    <property type="component" value="Chromosome"/>
</dbReference>
<keyword evidence="1 5" id="KW-1003">Cell membrane</keyword>
<keyword evidence="3 5" id="KW-1133">Transmembrane helix</keyword>